<dbReference type="EMBL" id="BMAW01008619">
    <property type="protein sequence ID" value="GFT09335.1"/>
    <property type="molecule type" value="Genomic_DNA"/>
</dbReference>
<gene>
    <name evidence="1" type="ORF">NPIL_460921</name>
</gene>
<keyword evidence="2" id="KW-1185">Reference proteome</keyword>
<name>A0A8X6TH49_NEPPI</name>
<protein>
    <submittedName>
        <fullName evidence="1">Uncharacterized protein</fullName>
    </submittedName>
</protein>
<comment type="caution">
    <text evidence="1">The sequence shown here is derived from an EMBL/GenBank/DDBJ whole genome shotgun (WGS) entry which is preliminary data.</text>
</comment>
<reference evidence="1" key="1">
    <citation type="submission" date="2020-08" db="EMBL/GenBank/DDBJ databases">
        <title>Multicomponent nature underlies the extraordinary mechanical properties of spider dragline silk.</title>
        <authorList>
            <person name="Kono N."/>
            <person name="Nakamura H."/>
            <person name="Mori M."/>
            <person name="Yoshida Y."/>
            <person name="Ohtoshi R."/>
            <person name="Malay A.D."/>
            <person name="Moran D.A.P."/>
            <person name="Tomita M."/>
            <person name="Numata K."/>
            <person name="Arakawa K."/>
        </authorList>
    </citation>
    <scope>NUCLEOTIDE SEQUENCE</scope>
</reference>
<evidence type="ECO:0000313" key="2">
    <source>
        <dbReference type="Proteomes" id="UP000887013"/>
    </source>
</evidence>
<sequence length="111" mass="12489">MEWWSITCIYLPSYLTVPSLFTLPPLPPKALIPDTITSKIMGGKNLNLNNGLTQEALNITNPYHSIMETSFSALFTRRERRDVESKAPLLFKIFFTKGEEQVPTEAPTGTT</sequence>
<accession>A0A8X6TH49</accession>
<organism evidence="1 2">
    <name type="scientific">Nephila pilipes</name>
    <name type="common">Giant wood spider</name>
    <name type="synonym">Nephila maculata</name>
    <dbReference type="NCBI Taxonomy" id="299642"/>
    <lineage>
        <taxon>Eukaryota</taxon>
        <taxon>Metazoa</taxon>
        <taxon>Ecdysozoa</taxon>
        <taxon>Arthropoda</taxon>
        <taxon>Chelicerata</taxon>
        <taxon>Arachnida</taxon>
        <taxon>Araneae</taxon>
        <taxon>Araneomorphae</taxon>
        <taxon>Entelegynae</taxon>
        <taxon>Araneoidea</taxon>
        <taxon>Nephilidae</taxon>
        <taxon>Nephila</taxon>
    </lineage>
</organism>
<evidence type="ECO:0000313" key="1">
    <source>
        <dbReference type="EMBL" id="GFT09335.1"/>
    </source>
</evidence>
<dbReference type="Proteomes" id="UP000887013">
    <property type="component" value="Unassembled WGS sequence"/>
</dbReference>
<proteinExistence type="predicted"/>
<dbReference type="AlphaFoldDB" id="A0A8X6TH49"/>